<dbReference type="InterPro" id="IPR050925">
    <property type="entry name" value="Rhomboid_protease_S54"/>
</dbReference>
<comment type="similarity">
    <text evidence="2">Belongs to the peptidase S54 family.</text>
</comment>
<keyword evidence="10" id="KW-1185">Reference proteome</keyword>
<dbReference type="Gene3D" id="1.20.1540.10">
    <property type="entry name" value="Rhomboid-like"/>
    <property type="match status" value="1"/>
</dbReference>
<evidence type="ECO:0000256" key="6">
    <source>
        <dbReference type="ARBA" id="ARBA00023136"/>
    </source>
</evidence>
<dbReference type="InterPro" id="IPR035952">
    <property type="entry name" value="Rhomboid-like_sf"/>
</dbReference>
<dbReference type="GO" id="GO:0016020">
    <property type="term" value="C:membrane"/>
    <property type="evidence" value="ECO:0007669"/>
    <property type="project" value="UniProtKB-SubCell"/>
</dbReference>
<keyword evidence="5 7" id="KW-1133">Transmembrane helix</keyword>
<dbReference type="EMBL" id="FNPV01000010">
    <property type="protein sequence ID" value="SDZ15103.1"/>
    <property type="molecule type" value="Genomic_DNA"/>
</dbReference>
<evidence type="ECO:0000313" key="9">
    <source>
        <dbReference type="EMBL" id="SDZ15103.1"/>
    </source>
</evidence>
<dbReference type="PANTHER" id="PTHR43731:SF14">
    <property type="entry name" value="PRESENILIN-ASSOCIATED RHOMBOID-LIKE PROTEIN, MITOCHONDRIAL"/>
    <property type="match status" value="1"/>
</dbReference>
<reference evidence="9 10" key="1">
    <citation type="submission" date="2016-10" db="EMBL/GenBank/DDBJ databases">
        <authorList>
            <person name="de Groot N.N."/>
        </authorList>
    </citation>
    <scope>NUCLEOTIDE SEQUENCE [LARGE SCALE GENOMIC DNA]</scope>
    <source>
        <strain evidence="9 10">APO</strain>
    </source>
</reference>
<protein>
    <submittedName>
        <fullName evidence="9">Membrane associated serine protease, rhomboid family</fullName>
    </submittedName>
</protein>
<dbReference type="SUPFAM" id="SSF144091">
    <property type="entry name" value="Rhomboid-like"/>
    <property type="match status" value="1"/>
</dbReference>
<dbReference type="OrthoDB" id="2087043at2"/>
<evidence type="ECO:0000259" key="8">
    <source>
        <dbReference type="Pfam" id="PF01694"/>
    </source>
</evidence>
<keyword evidence="6 7" id="KW-0472">Membrane</keyword>
<evidence type="ECO:0000256" key="3">
    <source>
        <dbReference type="ARBA" id="ARBA00022692"/>
    </source>
</evidence>
<dbReference type="GO" id="GO:0004252">
    <property type="term" value="F:serine-type endopeptidase activity"/>
    <property type="evidence" value="ECO:0007669"/>
    <property type="project" value="InterPro"/>
</dbReference>
<feature type="transmembrane region" description="Helical" evidence="7">
    <location>
        <begin position="55"/>
        <end position="81"/>
    </location>
</feature>
<evidence type="ECO:0000256" key="7">
    <source>
        <dbReference type="SAM" id="Phobius"/>
    </source>
</evidence>
<keyword evidence="3 7" id="KW-0812">Transmembrane</keyword>
<keyword evidence="4" id="KW-0378">Hydrolase</keyword>
<feature type="transmembrane region" description="Helical" evidence="7">
    <location>
        <begin position="12"/>
        <end position="35"/>
    </location>
</feature>
<dbReference type="PANTHER" id="PTHR43731">
    <property type="entry name" value="RHOMBOID PROTEASE"/>
    <property type="match status" value="1"/>
</dbReference>
<evidence type="ECO:0000256" key="5">
    <source>
        <dbReference type="ARBA" id="ARBA00022989"/>
    </source>
</evidence>
<dbReference type="GO" id="GO:0006508">
    <property type="term" value="P:proteolysis"/>
    <property type="evidence" value="ECO:0007669"/>
    <property type="project" value="UniProtKB-KW"/>
</dbReference>
<dbReference type="AlphaFoldDB" id="A0A1H3QP88"/>
<feature type="domain" description="Peptidase S54 rhomboid" evidence="8">
    <location>
        <begin position="53"/>
        <end position="193"/>
    </location>
</feature>
<dbReference type="STRING" id="159292.SAMN05192546_11025"/>
<feature type="transmembrane region" description="Helical" evidence="7">
    <location>
        <begin position="151"/>
        <end position="168"/>
    </location>
</feature>
<comment type="subcellular location">
    <subcellularLocation>
        <location evidence="1">Membrane</location>
        <topology evidence="1">Multi-pass membrane protein</topology>
    </subcellularLocation>
</comment>
<accession>A0A1H3QP88</accession>
<name>A0A1H3QP88_9FIRM</name>
<keyword evidence="9" id="KW-0645">Protease</keyword>
<feature type="transmembrane region" description="Helical" evidence="7">
    <location>
        <begin position="174"/>
        <end position="193"/>
    </location>
</feature>
<proteinExistence type="inferred from homology"/>
<evidence type="ECO:0000256" key="1">
    <source>
        <dbReference type="ARBA" id="ARBA00004141"/>
    </source>
</evidence>
<evidence type="ECO:0000256" key="4">
    <source>
        <dbReference type="ARBA" id="ARBA00022801"/>
    </source>
</evidence>
<sequence length="201" mass="21742">MVNFMSKQKSVVQNAPATMVFIAINIIIFIALNTIPGLSEQLLLNPELYMIQQRPWTLVTVFFSQEIHIHLLLNMGLFFVFGRELERNTGSTAVLSTYMICGFLGSVTIPFLAPVIGWTTGLVAGASAAVWGVVAAVAVLQPNTRFRGYTAMHYTMGLFAGNAMLFIFNPSVSIGAAAHAAGIFAGLACGYGFKKRKASKK</sequence>
<evidence type="ECO:0000256" key="2">
    <source>
        <dbReference type="ARBA" id="ARBA00009045"/>
    </source>
</evidence>
<dbReference type="Pfam" id="PF01694">
    <property type="entry name" value="Rhomboid"/>
    <property type="match status" value="1"/>
</dbReference>
<evidence type="ECO:0000313" key="10">
    <source>
        <dbReference type="Proteomes" id="UP000199230"/>
    </source>
</evidence>
<dbReference type="Proteomes" id="UP000199230">
    <property type="component" value="Unassembled WGS sequence"/>
</dbReference>
<organism evidence="9 10">
    <name type="scientific">Tindallia californiensis</name>
    <dbReference type="NCBI Taxonomy" id="159292"/>
    <lineage>
        <taxon>Bacteria</taxon>
        <taxon>Bacillati</taxon>
        <taxon>Bacillota</taxon>
        <taxon>Clostridia</taxon>
        <taxon>Peptostreptococcales</taxon>
        <taxon>Tindalliaceae</taxon>
        <taxon>Tindallia</taxon>
    </lineage>
</organism>
<dbReference type="RefSeq" id="WP_093315053.1">
    <property type="nucleotide sequence ID" value="NZ_FNPV01000010.1"/>
</dbReference>
<dbReference type="InterPro" id="IPR022764">
    <property type="entry name" value="Peptidase_S54_rhomboid_dom"/>
</dbReference>
<feature type="transmembrane region" description="Helical" evidence="7">
    <location>
        <begin position="93"/>
        <end position="112"/>
    </location>
</feature>
<gene>
    <name evidence="9" type="ORF">SAMN05192546_11025</name>
</gene>
<feature type="transmembrane region" description="Helical" evidence="7">
    <location>
        <begin position="118"/>
        <end position="139"/>
    </location>
</feature>